<dbReference type="PANTHER" id="PTHR12311">
    <property type="entry name" value="ACTIVATOR OF BASAL TRANSCRIPTION 1"/>
    <property type="match status" value="1"/>
</dbReference>
<proteinExistence type="inferred from homology"/>
<gene>
    <name evidence="8" type="ORF">EX30DRAFT_338578</name>
</gene>
<feature type="compositionally biased region" description="Basic and acidic residues" evidence="7">
    <location>
        <begin position="326"/>
        <end position="348"/>
    </location>
</feature>
<dbReference type="InterPro" id="IPR039119">
    <property type="entry name" value="ABT1/Esf2"/>
</dbReference>
<dbReference type="CDD" id="cd12263">
    <property type="entry name" value="RRM_ABT1_like"/>
    <property type="match status" value="1"/>
</dbReference>
<evidence type="ECO:0000256" key="3">
    <source>
        <dbReference type="ARBA" id="ARBA00022884"/>
    </source>
</evidence>
<dbReference type="GO" id="GO:0003723">
    <property type="term" value="F:RNA binding"/>
    <property type="evidence" value="ECO:0007669"/>
    <property type="project" value="UniProtKB-KW"/>
</dbReference>
<feature type="compositionally biased region" description="Acidic residues" evidence="7">
    <location>
        <begin position="97"/>
        <end position="108"/>
    </location>
</feature>
<dbReference type="SUPFAM" id="SSF54928">
    <property type="entry name" value="RNA-binding domain, RBD"/>
    <property type="match status" value="1"/>
</dbReference>
<keyword evidence="3" id="KW-0694">RNA-binding</keyword>
<dbReference type="EMBL" id="ML220113">
    <property type="protein sequence ID" value="TGZ84008.1"/>
    <property type="molecule type" value="Genomic_DNA"/>
</dbReference>
<feature type="compositionally biased region" description="Low complexity" evidence="7">
    <location>
        <begin position="77"/>
        <end position="96"/>
    </location>
</feature>
<dbReference type="GO" id="GO:0005730">
    <property type="term" value="C:nucleolus"/>
    <property type="evidence" value="ECO:0007669"/>
    <property type="project" value="UniProtKB-SubCell"/>
</dbReference>
<dbReference type="GO" id="GO:0000447">
    <property type="term" value="P:endonucleolytic cleavage in ITS1 to separate SSU-rRNA from 5.8S rRNA and LSU-rRNA from tricistronic rRNA transcript (SSU-rRNA, 5.8S rRNA, LSU-rRNA)"/>
    <property type="evidence" value="ECO:0007669"/>
    <property type="project" value="TreeGrafter"/>
</dbReference>
<dbReference type="InterPro" id="IPR035979">
    <property type="entry name" value="RBD_domain_sf"/>
</dbReference>
<comment type="similarity">
    <text evidence="2">Belongs to the ESF2/ABP1 family.</text>
</comment>
<dbReference type="GO" id="GO:0034462">
    <property type="term" value="P:small-subunit processome assembly"/>
    <property type="evidence" value="ECO:0007669"/>
    <property type="project" value="TreeGrafter"/>
</dbReference>
<evidence type="ECO:0000256" key="5">
    <source>
        <dbReference type="ARBA" id="ARBA00025024"/>
    </source>
</evidence>
<evidence type="ECO:0000256" key="6">
    <source>
        <dbReference type="ARBA" id="ARBA00032634"/>
    </source>
</evidence>
<dbReference type="GO" id="GO:0000472">
    <property type="term" value="P:endonucleolytic cleavage to generate mature 5'-end of SSU-rRNA from (SSU-rRNA, 5.8S rRNA, LSU-rRNA)"/>
    <property type="evidence" value="ECO:0007669"/>
    <property type="project" value="TreeGrafter"/>
</dbReference>
<comment type="subcellular location">
    <subcellularLocation>
        <location evidence="1">Nucleus</location>
        <location evidence="1">Nucleolus</location>
    </subcellularLocation>
</comment>
<dbReference type="AlphaFoldDB" id="A0A4S2N462"/>
<dbReference type="PANTHER" id="PTHR12311:SF7">
    <property type="entry name" value="ACTIVATOR OF BASAL TRANSCRIPTION 1"/>
    <property type="match status" value="1"/>
</dbReference>
<protein>
    <recommendedName>
        <fullName evidence="6">18S rRNA factor 2</fullName>
    </recommendedName>
</protein>
<organism evidence="8 9">
    <name type="scientific">Ascodesmis nigricans</name>
    <dbReference type="NCBI Taxonomy" id="341454"/>
    <lineage>
        <taxon>Eukaryota</taxon>
        <taxon>Fungi</taxon>
        <taxon>Dikarya</taxon>
        <taxon>Ascomycota</taxon>
        <taxon>Pezizomycotina</taxon>
        <taxon>Pezizomycetes</taxon>
        <taxon>Pezizales</taxon>
        <taxon>Ascodesmidaceae</taxon>
        <taxon>Ascodesmis</taxon>
    </lineage>
</organism>
<keyword evidence="9" id="KW-1185">Reference proteome</keyword>
<name>A0A4S2N462_9PEZI</name>
<feature type="compositionally biased region" description="Acidic residues" evidence="7">
    <location>
        <begin position="57"/>
        <end position="72"/>
    </location>
</feature>
<comment type="function">
    <text evidence="5">Involved in the small subunit (SSU) processome assembly and function, and in the 18S rRNA synthesis. Required for the early cleavages at sites A0, A1 and A2.</text>
</comment>
<dbReference type="InterPro" id="IPR012677">
    <property type="entry name" value="Nucleotide-bd_a/b_plait_sf"/>
</dbReference>
<dbReference type="InterPro" id="IPR034353">
    <property type="entry name" value="ABT1/ESF2_RRM"/>
</dbReference>
<dbReference type="Proteomes" id="UP000298138">
    <property type="component" value="Unassembled WGS sequence"/>
</dbReference>
<accession>A0A4S2N462</accession>
<evidence type="ECO:0000313" key="8">
    <source>
        <dbReference type="EMBL" id="TGZ84008.1"/>
    </source>
</evidence>
<evidence type="ECO:0000313" key="9">
    <source>
        <dbReference type="Proteomes" id="UP000298138"/>
    </source>
</evidence>
<feature type="region of interest" description="Disordered" evidence="7">
    <location>
        <begin position="286"/>
        <end position="348"/>
    </location>
</feature>
<evidence type="ECO:0000256" key="1">
    <source>
        <dbReference type="ARBA" id="ARBA00004604"/>
    </source>
</evidence>
<feature type="region of interest" description="Disordered" evidence="7">
    <location>
        <begin position="1"/>
        <end position="112"/>
    </location>
</feature>
<dbReference type="InParanoid" id="A0A4S2N462"/>
<dbReference type="STRING" id="341454.A0A4S2N462"/>
<dbReference type="FunCoup" id="A0A4S2N462">
    <property type="interactions" value="913"/>
</dbReference>
<dbReference type="Gene3D" id="3.30.70.330">
    <property type="match status" value="1"/>
</dbReference>
<keyword evidence="4" id="KW-0539">Nucleus</keyword>
<evidence type="ECO:0000256" key="4">
    <source>
        <dbReference type="ARBA" id="ARBA00023242"/>
    </source>
</evidence>
<evidence type="ECO:0000256" key="2">
    <source>
        <dbReference type="ARBA" id="ARBA00005819"/>
    </source>
</evidence>
<reference evidence="8 9" key="1">
    <citation type="submission" date="2019-04" db="EMBL/GenBank/DDBJ databases">
        <title>Comparative genomics and transcriptomics to analyze fruiting body development in filamentous ascomycetes.</title>
        <authorList>
            <consortium name="DOE Joint Genome Institute"/>
            <person name="Lutkenhaus R."/>
            <person name="Traeger S."/>
            <person name="Breuer J."/>
            <person name="Kuo A."/>
            <person name="Lipzen A."/>
            <person name="Pangilinan J."/>
            <person name="Dilworth D."/>
            <person name="Sandor L."/>
            <person name="Poggeler S."/>
            <person name="Barry K."/>
            <person name="Grigoriev I.V."/>
            <person name="Nowrousian M."/>
        </authorList>
    </citation>
    <scope>NUCLEOTIDE SEQUENCE [LARGE SCALE GENOMIC DNA]</scope>
    <source>
        <strain evidence="8 9">CBS 389.68</strain>
    </source>
</reference>
<dbReference type="OrthoDB" id="287393at2759"/>
<sequence>MPGKGSAQNEDEKRRDWVGLSSDEEDVAHSSADEEEDAGRSRFTTKRRKLDIRKDESEGEDTDGEGESESEVEVPVKKPATAPKSKSSSTKATSSDNENDEEEVDDTDLAPNTSVIITSSSTLKPLTQKQLLKSKALLSKTGVVYLSRIPPFMKPMKVKDLLSKFGSIGRIFLSPEDPKAHARRVKYGGNKKKNFEEGWVEFLNKKDAKLCAETLNAQIIGGKKGNWYHDDVWNIKYLPKFKWHHLQAQIAYENASRQAKMRAEIAKETKVNKTFLKNYERAKMVETMQESKKKKRKHDEEEGDSGATSAPVDMRRNFRQHKVKGKVAEEKAGGDKASKAKEIFDSVF</sequence>
<evidence type="ECO:0000256" key="7">
    <source>
        <dbReference type="SAM" id="MobiDB-lite"/>
    </source>
</evidence>
<dbReference type="GO" id="GO:0000480">
    <property type="term" value="P:endonucleolytic cleavage in 5'-ETS of tricistronic rRNA transcript (SSU-rRNA, 5.8S rRNA, LSU-rRNA)"/>
    <property type="evidence" value="ECO:0007669"/>
    <property type="project" value="TreeGrafter"/>
</dbReference>